<dbReference type="EMBL" id="JAAGAX010000009">
    <property type="protein sequence ID" value="KAF2304110.1"/>
    <property type="molecule type" value="Genomic_DNA"/>
</dbReference>
<dbReference type="PANTHER" id="PTHR31087">
    <property type="match status" value="1"/>
</dbReference>
<dbReference type="Gene3D" id="2.40.160.200">
    <property type="entry name" value="LURP1-related"/>
    <property type="match status" value="1"/>
</dbReference>
<dbReference type="Proteomes" id="UP000467840">
    <property type="component" value="Chromosome 16"/>
</dbReference>
<comment type="caution">
    <text evidence="2">The sequence shown here is derived from an EMBL/GenBank/DDBJ whole genome shotgun (WGS) entry which is preliminary data.</text>
</comment>
<comment type="similarity">
    <text evidence="1">Belongs to the LOR family.</text>
</comment>
<gene>
    <name evidence="2" type="ORF">GH714_027305</name>
</gene>
<dbReference type="PANTHER" id="PTHR31087:SF3">
    <property type="entry name" value="PROTEIN LURP-ONE-RELATED 6"/>
    <property type="match status" value="1"/>
</dbReference>
<dbReference type="SUPFAM" id="SSF54518">
    <property type="entry name" value="Tubby C-terminal domain-like"/>
    <property type="match status" value="1"/>
</dbReference>
<proteinExistence type="inferred from homology"/>
<reference evidence="2 3" key="1">
    <citation type="journal article" date="2020" name="Mol. Plant">
        <title>The Chromosome-Based Rubber Tree Genome Provides New Insights into Spurge Genome Evolution and Rubber Biosynthesis.</title>
        <authorList>
            <person name="Liu J."/>
            <person name="Shi C."/>
            <person name="Shi C.C."/>
            <person name="Li W."/>
            <person name="Zhang Q.J."/>
            <person name="Zhang Y."/>
            <person name="Li K."/>
            <person name="Lu H.F."/>
            <person name="Shi C."/>
            <person name="Zhu S.T."/>
            <person name="Xiao Z.Y."/>
            <person name="Nan H."/>
            <person name="Yue Y."/>
            <person name="Zhu X.G."/>
            <person name="Wu Y."/>
            <person name="Hong X.N."/>
            <person name="Fan G.Y."/>
            <person name="Tong Y."/>
            <person name="Zhang D."/>
            <person name="Mao C.L."/>
            <person name="Liu Y.L."/>
            <person name="Hao S.J."/>
            <person name="Liu W.Q."/>
            <person name="Lv M.Q."/>
            <person name="Zhang H.B."/>
            <person name="Liu Y."/>
            <person name="Hu-Tang G.R."/>
            <person name="Wang J.P."/>
            <person name="Wang J.H."/>
            <person name="Sun Y.H."/>
            <person name="Ni S.B."/>
            <person name="Chen W.B."/>
            <person name="Zhang X.C."/>
            <person name="Jiao Y.N."/>
            <person name="Eichler E.E."/>
            <person name="Li G.H."/>
            <person name="Liu X."/>
            <person name="Gao L.Z."/>
        </authorList>
    </citation>
    <scope>NUCLEOTIDE SEQUENCE [LARGE SCALE GENOMIC DNA]</scope>
    <source>
        <strain evidence="3">cv. GT1</strain>
        <tissue evidence="2">Leaf</tissue>
    </source>
</reference>
<dbReference type="AlphaFoldDB" id="A0A6A6LRN1"/>
<dbReference type="InterPro" id="IPR038595">
    <property type="entry name" value="LOR_sf"/>
</dbReference>
<evidence type="ECO:0000313" key="3">
    <source>
        <dbReference type="Proteomes" id="UP000467840"/>
    </source>
</evidence>
<dbReference type="Pfam" id="PF04525">
    <property type="entry name" value="LOR"/>
    <property type="match status" value="1"/>
</dbReference>
<keyword evidence="3" id="KW-1185">Reference proteome</keyword>
<evidence type="ECO:0000256" key="1">
    <source>
        <dbReference type="ARBA" id="ARBA00005437"/>
    </source>
</evidence>
<dbReference type="InterPro" id="IPR007612">
    <property type="entry name" value="LOR"/>
</dbReference>
<name>A0A6A6LRN1_HEVBR</name>
<sequence length="212" mass="23727">MPALSYDWPGGARERAFFIFSKERPHVVSGGGFVVTDCSQKVVFRVDGCGVVGKKGELILRDCDGEPLLLIRRKGGLVQALSIHRKWKAYTSDYEGSQKLVFSLKEPNSCLARNNTIRVSAEPRISKRAFDWDFEIKGYFPDRDCSIVDYSGNIVAEIGTRKEVTEVMTSKDLYHVVVKPGIDQAFFSESLPFLITFIVSPRGADHAETTQK</sequence>
<accession>A0A6A6LRN1</accession>
<dbReference type="InterPro" id="IPR025659">
    <property type="entry name" value="Tubby-like_C"/>
</dbReference>
<evidence type="ECO:0000313" key="2">
    <source>
        <dbReference type="EMBL" id="KAF2304110.1"/>
    </source>
</evidence>
<protein>
    <submittedName>
        <fullName evidence="2">Uncharacterized protein</fullName>
    </submittedName>
</protein>
<organism evidence="2 3">
    <name type="scientific">Hevea brasiliensis</name>
    <name type="common">Para rubber tree</name>
    <name type="synonym">Siphonia brasiliensis</name>
    <dbReference type="NCBI Taxonomy" id="3981"/>
    <lineage>
        <taxon>Eukaryota</taxon>
        <taxon>Viridiplantae</taxon>
        <taxon>Streptophyta</taxon>
        <taxon>Embryophyta</taxon>
        <taxon>Tracheophyta</taxon>
        <taxon>Spermatophyta</taxon>
        <taxon>Magnoliopsida</taxon>
        <taxon>eudicotyledons</taxon>
        <taxon>Gunneridae</taxon>
        <taxon>Pentapetalae</taxon>
        <taxon>rosids</taxon>
        <taxon>fabids</taxon>
        <taxon>Malpighiales</taxon>
        <taxon>Euphorbiaceae</taxon>
        <taxon>Crotonoideae</taxon>
        <taxon>Micrandreae</taxon>
        <taxon>Hevea</taxon>
    </lineage>
</organism>